<dbReference type="PANTHER" id="PTHR10359:SF18">
    <property type="entry name" value="ENDONUCLEASE III"/>
    <property type="match status" value="1"/>
</dbReference>
<feature type="binding site" evidence="12">
    <location>
        <position position="224"/>
    </location>
    <ligand>
        <name>[4Fe-4S] cluster</name>
        <dbReference type="ChEBI" id="CHEBI:49883"/>
    </ligand>
</feature>
<dbReference type="GO" id="GO:0046872">
    <property type="term" value="F:metal ion binding"/>
    <property type="evidence" value="ECO:0007669"/>
    <property type="project" value="UniProtKB-KW"/>
</dbReference>
<evidence type="ECO:0000256" key="7">
    <source>
        <dbReference type="ARBA" id="ARBA00023014"/>
    </source>
</evidence>
<dbReference type="GO" id="GO:0003677">
    <property type="term" value="F:DNA binding"/>
    <property type="evidence" value="ECO:0007669"/>
    <property type="project" value="UniProtKB-UniRule"/>
</dbReference>
<comment type="function">
    <text evidence="12">DNA repair enzyme that has both DNA N-glycosylase activity and AP-lyase activity. The DNA N-glycosylase activity releases various damaged pyrimidines from DNA by cleaving the N-glycosidic bond, leaving an AP (apurinic/apyrimidinic) site. The AP-lyase activity cleaves the phosphodiester bond 3' to the AP site by a beta-elimination, leaving a 3'-terminal unsaturated sugar and a product with a terminal 5'-phosphate.</text>
</comment>
<dbReference type="PANTHER" id="PTHR10359">
    <property type="entry name" value="A/G-SPECIFIC ADENINE GLYCOSYLASE/ENDONUCLEASE III"/>
    <property type="match status" value="1"/>
</dbReference>
<protein>
    <recommendedName>
        <fullName evidence="12">Endonuclease III</fullName>
        <ecNumber evidence="12">4.2.99.18</ecNumber>
    </recommendedName>
    <alternativeName>
        <fullName evidence="12">DNA-(apurinic or apyrimidinic site) lyase</fullName>
    </alternativeName>
</protein>
<dbReference type="EMBL" id="STGX01000010">
    <property type="protein sequence ID" value="THV27665.1"/>
    <property type="molecule type" value="Genomic_DNA"/>
</dbReference>
<keyword evidence="4 12" id="KW-0227">DNA damage</keyword>
<name>A0A4S8PDN0_9ACTN</name>
<evidence type="ECO:0000256" key="1">
    <source>
        <dbReference type="ARBA" id="ARBA00008343"/>
    </source>
</evidence>
<keyword evidence="16" id="KW-1185">Reference proteome</keyword>
<keyword evidence="3 12" id="KW-0479">Metal-binding</keyword>
<dbReference type="GO" id="GO:0140078">
    <property type="term" value="F:class I DNA-(apurinic or apyrimidinic site) endonuclease activity"/>
    <property type="evidence" value="ECO:0007669"/>
    <property type="project" value="UniProtKB-EC"/>
</dbReference>
<dbReference type="Pfam" id="PF00633">
    <property type="entry name" value="HHH"/>
    <property type="match status" value="1"/>
</dbReference>
<dbReference type="SUPFAM" id="SSF48150">
    <property type="entry name" value="DNA-glycosylase"/>
    <property type="match status" value="1"/>
</dbReference>
<feature type="region of interest" description="Disordered" evidence="13">
    <location>
        <begin position="1"/>
        <end position="28"/>
    </location>
</feature>
<keyword evidence="7 12" id="KW-0411">Iron-sulfur</keyword>
<feature type="binding site" evidence="12">
    <location>
        <position position="214"/>
    </location>
    <ligand>
        <name>[4Fe-4S] cluster</name>
        <dbReference type="ChEBI" id="CHEBI:49883"/>
    </ligand>
</feature>
<evidence type="ECO:0000259" key="14">
    <source>
        <dbReference type="SMART" id="SM00478"/>
    </source>
</evidence>
<evidence type="ECO:0000313" key="15">
    <source>
        <dbReference type="EMBL" id="THV27665.1"/>
    </source>
</evidence>
<dbReference type="Proteomes" id="UP000305792">
    <property type="component" value="Unassembled WGS sequence"/>
</dbReference>
<dbReference type="InterPro" id="IPR000445">
    <property type="entry name" value="HhH_motif"/>
</dbReference>
<dbReference type="SMART" id="SM00478">
    <property type="entry name" value="ENDO3c"/>
    <property type="match status" value="1"/>
</dbReference>
<dbReference type="Gene3D" id="1.10.340.30">
    <property type="entry name" value="Hypothetical protein, domain 2"/>
    <property type="match status" value="1"/>
</dbReference>
<evidence type="ECO:0000256" key="13">
    <source>
        <dbReference type="SAM" id="MobiDB-lite"/>
    </source>
</evidence>
<dbReference type="InterPro" id="IPR003651">
    <property type="entry name" value="Endonuclease3_FeS-loop_motif"/>
</dbReference>
<keyword evidence="11 12" id="KW-0326">Glycosidase</keyword>
<dbReference type="GO" id="GO:0006285">
    <property type="term" value="P:base-excision repair, AP site formation"/>
    <property type="evidence" value="ECO:0007669"/>
    <property type="project" value="TreeGrafter"/>
</dbReference>
<evidence type="ECO:0000256" key="4">
    <source>
        <dbReference type="ARBA" id="ARBA00022763"/>
    </source>
</evidence>
<evidence type="ECO:0000256" key="2">
    <source>
        <dbReference type="ARBA" id="ARBA00022485"/>
    </source>
</evidence>
<dbReference type="GO" id="GO:0019104">
    <property type="term" value="F:DNA N-glycosylase activity"/>
    <property type="evidence" value="ECO:0007669"/>
    <property type="project" value="UniProtKB-UniRule"/>
</dbReference>
<feature type="binding site" evidence="12">
    <location>
        <position position="221"/>
    </location>
    <ligand>
        <name>[4Fe-4S] cluster</name>
        <dbReference type="ChEBI" id="CHEBI:49883"/>
    </ligand>
</feature>
<dbReference type="InterPro" id="IPR023170">
    <property type="entry name" value="HhH_base_excis_C"/>
</dbReference>
<keyword evidence="10 12" id="KW-0456">Lyase</keyword>
<evidence type="ECO:0000256" key="3">
    <source>
        <dbReference type="ARBA" id="ARBA00022723"/>
    </source>
</evidence>
<evidence type="ECO:0000313" key="16">
    <source>
        <dbReference type="Proteomes" id="UP000305792"/>
    </source>
</evidence>
<evidence type="ECO:0000256" key="9">
    <source>
        <dbReference type="ARBA" id="ARBA00023204"/>
    </source>
</evidence>
<dbReference type="EC" id="4.2.99.18" evidence="12"/>
<dbReference type="InterPro" id="IPR003265">
    <property type="entry name" value="HhH-GPD_domain"/>
</dbReference>
<keyword evidence="2 12" id="KW-0004">4Fe-4S</keyword>
<proteinExistence type="inferred from homology"/>
<dbReference type="AlphaFoldDB" id="A0A4S8PDN0"/>
<feature type="compositionally biased region" description="Basic and acidic residues" evidence="13">
    <location>
        <begin position="9"/>
        <end position="28"/>
    </location>
</feature>
<dbReference type="GO" id="GO:0051539">
    <property type="term" value="F:4 iron, 4 sulfur cluster binding"/>
    <property type="evidence" value="ECO:0007669"/>
    <property type="project" value="UniProtKB-UniRule"/>
</dbReference>
<dbReference type="InterPro" id="IPR005759">
    <property type="entry name" value="Nth"/>
</dbReference>
<dbReference type="InterPro" id="IPR011257">
    <property type="entry name" value="DNA_glycosylase"/>
</dbReference>
<keyword evidence="5 12" id="KW-0378">Hydrolase</keyword>
<dbReference type="FunFam" id="1.10.340.30:FF:000001">
    <property type="entry name" value="Endonuclease III"/>
    <property type="match status" value="1"/>
</dbReference>
<dbReference type="SMART" id="SM00525">
    <property type="entry name" value="FES"/>
    <property type="match status" value="1"/>
</dbReference>
<gene>
    <name evidence="12 15" type="primary">nth</name>
    <name evidence="15" type="ORF">E9998_14865</name>
</gene>
<evidence type="ECO:0000256" key="5">
    <source>
        <dbReference type="ARBA" id="ARBA00022801"/>
    </source>
</evidence>
<comment type="caution">
    <text evidence="15">The sequence shown here is derived from an EMBL/GenBank/DDBJ whole genome shotgun (WGS) entry which is preliminary data.</text>
</comment>
<feature type="binding site" evidence="12">
    <location>
        <position position="230"/>
    </location>
    <ligand>
        <name>[4Fe-4S] cluster</name>
        <dbReference type="ChEBI" id="CHEBI:49883"/>
    </ligand>
</feature>
<dbReference type="CDD" id="cd00056">
    <property type="entry name" value="ENDO3c"/>
    <property type="match status" value="1"/>
</dbReference>
<keyword evidence="15" id="KW-0255">Endonuclease</keyword>
<comment type="catalytic activity">
    <reaction evidence="12">
        <text>2'-deoxyribonucleotide-(2'-deoxyribose 5'-phosphate)-2'-deoxyribonucleotide-DNA = a 3'-end 2'-deoxyribonucleotide-(2,3-dehydro-2,3-deoxyribose 5'-phosphate)-DNA + a 5'-end 5'-phospho-2'-deoxyribonucleoside-DNA + H(+)</text>
        <dbReference type="Rhea" id="RHEA:66592"/>
        <dbReference type="Rhea" id="RHEA-COMP:13180"/>
        <dbReference type="Rhea" id="RHEA-COMP:16897"/>
        <dbReference type="Rhea" id="RHEA-COMP:17067"/>
        <dbReference type="ChEBI" id="CHEBI:15378"/>
        <dbReference type="ChEBI" id="CHEBI:136412"/>
        <dbReference type="ChEBI" id="CHEBI:157695"/>
        <dbReference type="ChEBI" id="CHEBI:167181"/>
        <dbReference type="EC" id="4.2.99.18"/>
    </reaction>
</comment>
<dbReference type="FunFam" id="1.10.1670.10:FF:000001">
    <property type="entry name" value="Endonuclease III"/>
    <property type="match status" value="1"/>
</dbReference>
<reference evidence="15 16" key="1">
    <citation type="journal article" date="2018" name="Int. J. Syst. Evol. Microbiol.">
        <title>Glycomyces paridis sp. nov., isolated from the medicinal plant Paris polyphylla.</title>
        <authorList>
            <person name="Fang X.M."/>
            <person name="Bai J.L."/>
            <person name="Su J."/>
            <person name="Zhao L.L."/>
            <person name="Liu H.Y."/>
            <person name="Ma B.P."/>
            <person name="Zhang Y.Q."/>
            <person name="Yu L.Y."/>
        </authorList>
    </citation>
    <scope>NUCLEOTIDE SEQUENCE [LARGE SCALE GENOMIC DNA]</scope>
    <source>
        <strain evidence="15 16">CPCC 204357</strain>
    </source>
</reference>
<comment type="similarity">
    <text evidence="1 12">Belongs to the Nth/MutY family.</text>
</comment>
<dbReference type="PROSITE" id="PS00764">
    <property type="entry name" value="ENDONUCLEASE_III_1"/>
    <property type="match status" value="1"/>
</dbReference>
<keyword evidence="9 12" id="KW-0234">DNA repair</keyword>
<comment type="cofactor">
    <cofactor evidence="12">
        <name>[4Fe-4S] cluster</name>
        <dbReference type="ChEBI" id="CHEBI:49883"/>
    </cofactor>
    <text evidence="12">Binds 1 [4Fe-4S] cluster.</text>
</comment>
<dbReference type="Pfam" id="PF10576">
    <property type="entry name" value="EndIII_4Fe-2S"/>
    <property type="match status" value="1"/>
</dbReference>
<keyword evidence="6 12" id="KW-0408">Iron</keyword>
<accession>A0A4S8PDN0</accession>
<evidence type="ECO:0000256" key="10">
    <source>
        <dbReference type="ARBA" id="ARBA00023239"/>
    </source>
</evidence>
<sequence length="267" mass="29156">MGGVTADARSSRPEARKPLRERTESELARKRRARKIDRLLAEAHPDAHCELDYANPLELAVATILSAQCTDVRVNLTTPALFARYRSAADYAEANPEDVEAIIRPTGFYRNKTRSIIGLGKALVEHHGGELPRGMDELVKLPGIGRKTANVIRGNAFGVPGITVDTHMIRITNRLGLVSGKDPVKLEFAIQKLIEPREWTMFSHRIIFHGRRVCIARKPACGACSIAALCPSFGEGPTDPAEAAKLLRGDNIPDLLRLAGVEDAVDA</sequence>
<dbReference type="NCBIfam" id="TIGR01083">
    <property type="entry name" value="nth"/>
    <property type="match status" value="1"/>
</dbReference>
<keyword evidence="15" id="KW-0540">Nuclease</keyword>
<feature type="domain" description="HhH-GPD" evidence="14">
    <location>
        <begin position="65"/>
        <end position="212"/>
    </location>
</feature>
<dbReference type="InterPro" id="IPR004035">
    <property type="entry name" value="Endouclease-III_FeS-bd_BS"/>
</dbReference>
<dbReference type="Gene3D" id="1.10.1670.10">
    <property type="entry name" value="Helix-hairpin-Helix base-excision DNA repair enzymes (C-terminal)"/>
    <property type="match status" value="1"/>
</dbReference>
<keyword evidence="8 12" id="KW-0238">DNA-binding</keyword>
<evidence type="ECO:0000256" key="6">
    <source>
        <dbReference type="ARBA" id="ARBA00023004"/>
    </source>
</evidence>
<evidence type="ECO:0000256" key="8">
    <source>
        <dbReference type="ARBA" id="ARBA00023125"/>
    </source>
</evidence>
<dbReference type="HAMAP" id="MF_00942">
    <property type="entry name" value="Nth"/>
    <property type="match status" value="1"/>
</dbReference>
<evidence type="ECO:0000256" key="11">
    <source>
        <dbReference type="ARBA" id="ARBA00023295"/>
    </source>
</evidence>
<dbReference type="OrthoDB" id="9800977at2"/>
<organism evidence="15 16">
    <name type="scientific">Glycomyces paridis</name>
    <dbReference type="NCBI Taxonomy" id="2126555"/>
    <lineage>
        <taxon>Bacteria</taxon>
        <taxon>Bacillati</taxon>
        <taxon>Actinomycetota</taxon>
        <taxon>Actinomycetes</taxon>
        <taxon>Glycomycetales</taxon>
        <taxon>Glycomycetaceae</taxon>
        <taxon>Glycomyces</taxon>
    </lineage>
</organism>
<dbReference type="Pfam" id="PF00730">
    <property type="entry name" value="HhH-GPD"/>
    <property type="match status" value="1"/>
</dbReference>
<evidence type="ECO:0000256" key="12">
    <source>
        <dbReference type="HAMAP-Rule" id="MF_00942"/>
    </source>
</evidence>